<feature type="transmembrane region" description="Helical" evidence="1">
    <location>
        <begin position="41"/>
        <end position="58"/>
    </location>
</feature>
<feature type="transmembrane region" description="Helical" evidence="1">
    <location>
        <begin position="16"/>
        <end position="35"/>
    </location>
</feature>
<evidence type="ECO:0000313" key="2">
    <source>
        <dbReference type="EMBL" id="ASS93800.1"/>
    </source>
</evidence>
<sequence length="112" mass="13425">MRSFLRKEFWDDRNKPILFIQWALTLFAIILYFQTYDSIDYFYSGILRLIAGIITLLIGIENYIVKKREYIFWFILTILFCGMGIDILMNSLSLIDNAHEYSLIRRISNHMV</sequence>
<name>A0A223EEY7_9BACI</name>
<keyword evidence="1" id="KW-0472">Membrane</keyword>
<organism evidence="2 3">
    <name type="scientific">Peribacillus simplex NBRC 15720 = DSM 1321</name>
    <dbReference type="NCBI Taxonomy" id="1349754"/>
    <lineage>
        <taxon>Bacteria</taxon>
        <taxon>Bacillati</taxon>
        <taxon>Bacillota</taxon>
        <taxon>Bacilli</taxon>
        <taxon>Bacillales</taxon>
        <taxon>Bacillaceae</taxon>
        <taxon>Peribacillus</taxon>
    </lineage>
</organism>
<dbReference type="EMBL" id="CP017704">
    <property type="protein sequence ID" value="ASS93800.1"/>
    <property type="molecule type" value="Genomic_DNA"/>
</dbReference>
<evidence type="ECO:0000256" key="1">
    <source>
        <dbReference type="SAM" id="Phobius"/>
    </source>
</evidence>
<accession>A0A223EEY7</accession>
<dbReference type="GeneID" id="56472543"/>
<evidence type="ECO:0000313" key="3">
    <source>
        <dbReference type="Proteomes" id="UP000214618"/>
    </source>
</evidence>
<keyword evidence="1" id="KW-1133">Transmembrane helix</keyword>
<dbReference type="AlphaFoldDB" id="A0A223EEY7"/>
<dbReference type="RefSeq" id="WP_094246593.1">
    <property type="nucleotide sequence ID" value="NZ_CP017704.1"/>
</dbReference>
<feature type="transmembrane region" description="Helical" evidence="1">
    <location>
        <begin position="70"/>
        <end position="89"/>
    </location>
</feature>
<dbReference type="Proteomes" id="UP000214618">
    <property type="component" value="Chromosome"/>
</dbReference>
<protein>
    <submittedName>
        <fullName evidence="2">Uncharacterized protein</fullName>
    </submittedName>
</protein>
<proteinExistence type="predicted"/>
<keyword evidence="1" id="KW-0812">Transmembrane</keyword>
<reference evidence="2 3" key="1">
    <citation type="submission" date="2016-10" db="EMBL/GenBank/DDBJ databases">
        <title>The whole genome sequencing and assembly of Bacillus simplex DSM 1321 strain.</title>
        <authorList>
            <person name="Park M.-K."/>
            <person name="Lee Y.-J."/>
            <person name="Yi H."/>
            <person name="Bahn Y.-S."/>
            <person name="Kim J.F."/>
            <person name="Lee D.-W."/>
        </authorList>
    </citation>
    <scope>NUCLEOTIDE SEQUENCE [LARGE SCALE GENOMIC DNA]</scope>
    <source>
        <strain evidence="2 3">DSM 1321</strain>
    </source>
</reference>
<gene>
    <name evidence="2" type="ORF">BS1321_07335</name>
</gene>